<dbReference type="PANTHER" id="PTHR43713">
    <property type="entry name" value="GLUTAMATE-1-SEMIALDEHYDE 2,1-AMINOMUTASE"/>
    <property type="match status" value="1"/>
</dbReference>
<feature type="modified residue" description="N6-(pyridoxal phosphate)lysine" evidence="9">
    <location>
        <position position="268"/>
    </location>
</feature>
<dbReference type="CDD" id="cd00610">
    <property type="entry name" value="OAT_like"/>
    <property type="match status" value="1"/>
</dbReference>
<dbReference type="GO" id="GO:0008483">
    <property type="term" value="F:transaminase activity"/>
    <property type="evidence" value="ECO:0007669"/>
    <property type="project" value="UniProtKB-KW"/>
</dbReference>
<dbReference type="InterPro" id="IPR049704">
    <property type="entry name" value="Aminotrans_3_PPA_site"/>
</dbReference>
<dbReference type="RefSeq" id="WP_044392992.1">
    <property type="nucleotide sequence ID" value="NZ_JXIQ01000071.1"/>
</dbReference>
<dbReference type="OrthoDB" id="9807885at2"/>
<dbReference type="Gene3D" id="3.90.1150.10">
    <property type="entry name" value="Aspartate Aminotransferase, domain 1"/>
    <property type="match status" value="1"/>
</dbReference>
<reference evidence="10 11" key="1">
    <citation type="submission" date="2015-01" db="EMBL/GenBank/DDBJ databases">
        <title>Draft genome sequences of the supercritical CO2 tolerant bacteria Bacillus subterraneus MITOT1 and Bacillus cereus MIT0214.</title>
        <authorList>
            <person name="Peet K.C."/>
            <person name="Thompson J.R."/>
        </authorList>
    </citation>
    <scope>NUCLEOTIDE SEQUENCE [LARGE SCALE GENOMIC DNA]</scope>
    <source>
        <strain evidence="10 11">MITOT1</strain>
    </source>
</reference>
<comment type="similarity">
    <text evidence="4 9">Belongs to the class-III pyridoxal-phosphate-dependent aminotransferase family. HemL subfamily.</text>
</comment>
<gene>
    <name evidence="9" type="primary">hemL</name>
    <name evidence="10" type="ORF">UB32_08855</name>
</gene>
<evidence type="ECO:0000256" key="8">
    <source>
        <dbReference type="ARBA" id="ARBA00023244"/>
    </source>
</evidence>
<keyword evidence="8 9" id="KW-0627">Porphyrin biosynthesis</keyword>
<dbReference type="UniPathway" id="UPA00251">
    <property type="reaction ID" value="UER00317"/>
</dbReference>
<evidence type="ECO:0000256" key="3">
    <source>
        <dbReference type="ARBA" id="ARBA00004819"/>
    </source>
</evidence>
<dbReference type="EMBL" id="JXIQ01000071">
    <property type="protein sequence ID" value="KIY22391.1"/>
    <property type="molecule type" value="Genomic_DNA"/>
</dbReference>
<evidence type="ECO:0000313" key="11">
    <source>
        <dbReference type="Proteomes" id="UP000032512"/>
    </source>
</evidence>
<dbReference type="PATRIC" id="fig|285983.3.peg.291"/>
<comment type="cofactor">
    <cofactor evidence="2 9">
        <name>pyridoxal 5'-phosphate</name>
        <dbReference type="ChEBI" id="CHEBI:597326"/>
    </cofactor>
</comment>
<comment type="subunit">
    <text evidence="9">Homodimer.</text>
</comment>
<dbReference type="PROSITE" id="PS00600">
    <property type="entry name" value="AA_TRANSFER_CLASS_3"/>
    <property type="match status" value="1"/>
</dbReference>
<dbReference type="GO" id="GO:0005737">
    <property type="term" value="C:cytoplasm"/>
    <property type="evidence" value="ECO:0007669"/>
    <property type="project" value="UniProtKB-SubCell"/>
</dbReference>
<keyword evidence="11" id="KW-1185">Reference proteome</keyword>
<dbReference type="EC" id="5.4.3.8" evidence="9"/>
<evidence type="ECO:0000256" key="2">
    <source>
        <dbReference type="ARBA" id="ARBA00001933"/>
    </source>
</evidence>
<proteinExistence type="inferred from homology"/>
<keyword evidence="7 9" id="KW-0413">Isomerase</keyword>
<evidence type="ECO:0000313" key="10">
    <source>
        <dbReference type="EMBL" id="KIY22391.1"/>
    </source>
</evidence>
<evidence type="ECO:0000256" key="9">
    <source>
        <dbReference type="HAMAP-Rule" id="MF_00375"/>
    </source>
</evidence>
<sequence length="430" mass="46587">MRSYDKSIKAFKQAVDLLPGGVNSPVRAFKSVDMDPIFMEKGKGSKIYDIDGNEYIDYVLSWGPLILGHTNDRVVAGIKKVAELGTSFGAPTVIENELAQLVIDRVPSIEMVRMVSSGTEATMSALRLARGYTGRNKILKFEGCYHGHGDSLLIKAGSGVATLGLPDSPGVPEGVAKNTITVPYNNLESVRYAFEQYGDDIAGVIVEPVAGNMGVVPPVEGFLEGLREITSQYGTVLIFDEVMTGFRVGYHCAQGYYNVTPDLTCLGKVIGGGLPVGAYGGKREIMEQIAPSGPIYQAGTLSGNPLAMTAGLETLKQLTPDSYKEFERKAYILETGLKAAAEKYGIPHIINRAGSMIGIFFTNKEVINYEAAKTSNLKFFAAYYREMANEGVYLPPSQFEGLFLSTAHTDEDLQKTIEAAEKAFAKLQNH</sequence>
<dbReference type="GO" id="GO:0006782">
    <property type="term" value="P:protoporphyrinogen IX biosynthetic process"/>
    <property type="evidence" value="ECO:0007669"/>
    <property type="project" value="UniProtKB-UniRule"/>
</dbReference>
<dbReference type="InterPro" id="IPR015421">
    <property type="entry name" value="PyrdxlP-dep_Trfase_major"/>
</dbReference>
<accession>A0A0D6ZBH9</accession>
<dbReference type="InterPro" id="IPR015422">
    <property type="entry name" value="PyrdxlP-dep_Trfase_small"/>
</dbReference>
<dbReference type="NCBIfam" id="TIGR00713">
    <property type="entry name" value="hemL"/>
    <property type="match status" value="1"/>
</dbReference>
<protein>
    <recommendedName>
        <fullName evidence="9">Glutamate-1-semialdehyde 2,1-aminomutase</fullName>
        <shortName evidence="9">GSA</shortName>
        <ecNumber evidence="9">5.4.3.8</ecNumber>
    </recommendedName>
    <alternativeName>
        <fullName evidence="9">Glutamate-1-semialdehyde aminotransferase</fullName>
        <shortName evidence="9">GSA-AT</shortName>
    </alternativeName>
</protein>
<dbReference type="InterPro" id="IPR015424">
    <property type="entry name" value="PyrdxlP-dep_Trfase"/>
</dbReference>
<dbReference type="PANTHER" id="PTHR43713:SF3">
    <property type="entry name" value="GLUTAMATE-1-SEMIALDEHYDE 2,1-AMINOMUTASE 1, CHLOROPLASTIC-RELATED"/>
    <property type="match status" value="1"/>
</dbReference>
<dbReference type="Gene3D" id="3.40.640.10">
    <property type="entry name" value="Type I PLP-dependent aspartate aminotransferase-like (Major domain)"/>
    <property type="match status" value="1"/>
</dbReference>
<comment type="pathway">
    <text evidence="3">Porphyrin-containing compound metabolism; protoporphyrin-IX biosynthesis; 5-aminolevulinate from L-glutamyl-tRNA(Glu): step 2/2.</text>
</comment>
<dbReference type="HAMAP" id="MF_00375">
    <property type="entry name" value="HemL_aminotrans_3"/>
    <property type="match status" value="1"/>
</dbReference>
<dbReference type="AlphaFoldDB" id="A0A0D6ZBH9"/>
<evidence type="ECO:0000256" key="4">
    <source>
        <dbReference type="ARBA" id="ARBA00008981"/>
    </source>
</evidence>
<dbReference type="Pfam" id="PF00202">
    <property type="entry name" value="Aminotran_3"/>
    <property type="match status" value="1"/>
</dbReference>
<dbReference type="InterPro" id="IPR004639">
    <property type="entry name" value="4pyrrol_synth_GluAld_NH2Trfase"/>
</dbReference>
<dbReference type="InterPro" id="IPR005814">
    <property type="entry name" value="Aminotrans_3"/>
</dbReference>
<dbReference type="FunFam" id="3.40.640.10:FF:000021">
    <property type="entry name" value="Glutamate-1-semialdehyde 2,1-aminomutase"/>
    <property type="match status" value="1"/>
</dbReference>
<keyword evidence="6 9" id="KW-0663">Pyridoxal phosphate</keyword>
<comment type="catalytic activity">
    <reaction evidence="1 9">
        <text>(S)-4-amino-5-oxopentanoate = 5-aminolevulinate</text>
        <dbReference type="Rhea" id="RHEA:14265"/>
        <dbReference type="ChEBI" id="CHEBI:57501"/>
        <dbReference type="ChEBI" id="CHEBI:356416"/>
        <dbReference type="EC" id="5.4.3.8"/>
    </reaction>
</comment>
<dbReference type="Proteomes" id="UP000032512">
    <property type="component" value="Unassembled WGS sequence"/>
</dbReference>
<keyword evidence="5 9" id="KW-0963">Cytoplasm</keyword>
<evidence type="ECO:0000256" key="7">
    <source>
        <dbReference type="ARBA" id="ARBA00023235"/>
    </source>
</evidence>
<dbReference type="SUPFAM" id="SSF53383">
    <property type="entry name" value="PLP-dependent transferases"/>
    <property type="match status" value="1"/>
</dbReference>
<evidence type="ECO:0000256" key="1">
    <source>
        <dbReference type="ARBA" id="ARBA00001579"/>
    </source>
</evidence>
<organism evidence="10 11">
    <name type="scientific">Mesobacillus subterraneus</name>
    <dbReference type="NCBI Taxonomy" id="285983"/>
    <lineage>
        <taxon>Bacteria</taxon>
        <taxon>Bacillati</taxon>
        <taxon>Bacillota</taxon>
        <taxon>Bacilli</taxon>
        <taxon>Bacillales</taxon>
        <taxon>Bacillaceae</taxon>
        <taxon>Mesobacillus</taxon>
    </lineage>
</organism>
<keyword evidence="10" id="KW-0032">Aminotransferase</keyword>
<evidence type="ECO:0000256" key="5">
    <source>
        <dbReference type="ARBA" id="ARBA00022490"/>
    </source>
</evidence>
<comment type="subcellular location">
    <subcellularLocation>
        <location evidence="9">Cytoplasm</location>
    </subcellularLocation>
</comment>
<dbReference type="NCBIfam" id="NF000818">
    <property type="entry name" value="PRK00062.1"/>
    <property type="match status" value="1"/>
</dbReference>
<keyword evidence="10" id="KW-0808">Transferase</keyword>
<name>A0A0D6ZBH9_9BACI</name>
<dbReference type="GO" id="GO:0030170">
    <property type="term" value="F:pyridoxal phosphate binding"/>
    <property type="evidence" value="ECO:0007669"/>
    <property type="project" value="InterPro"/>
</dbReference>
<comment type="caution">
    <text evidence="10">The sequence shown here is derived from an EMBL/GenBank/DDBJ whole genome shotgun (WGS) entry which is preliminary data.</text>
</comment>
<evidence type="ECO:0000256" key="6">
    <source>
        <dbReference type="ARBA" id="ARBA00022898"/>
    </source>
</evidence>
<dbReference type="GO" id="GO:0042286">
    <property type="term" value="F:glutamate-1-semialdehyde 2,1-aminomutase activity"/>
    <property type="evidence" value="ECO:0007669"/>
    <property type="project" value="UniProtKB-UniRule"/>
</dbReference>